<dbReference type="AlphaFoldDB" id="A0A841JYF0"/>
<comment type="caution">
    <text evidence="2">The sequence shown here is derived from an EMBL/GenBank/DDBJ whole genome shotgun (WGS) entry which is preliminary data.</text>
</comment>
<proteinExistence type="predicted"/>
<dbReference type="RefSeq" id="WP_156185817.1">
    <property type="nucleotide sequence ID" value="NZ_JACHEK010000003.1"/>
</dbReference>
<evidence type="ECO:0000256" key="1">
    <source>
        <dbReference type="SAM" id="Phobius"/>
    </source>
</evidence>
<name>A0A841JYF0_9BACT</name>
<feature type="transmembrane region" description="Helical" evidence="1">
    <location>
        <begin position="6"/>
        <end position="23"/>
    </location>
</feature>
<keyword evidence="1" id="KW-1133">Transmembrane helix</keyword>
<keyword evidence="1" id="KW-0812">Transmembrane</keyword>
<keyword evidence="3" id="KW-1185">Reference proteome</keyword>
<organism evidence="2 3">
    <name type="scientific">Silvibacterium bohemicum</name>
    <dbReference type="NCBI Taxonomy" id="1577686"/>
    <lineage>
        <taxon>Bacteria</taxon>
        <taxon>Pseudomonadati</taxon>
        <taxon>Acidobacteriota</taxon>
        <taxon>Terriglobia</taxon>
        <taxon>Terriglobales</taxon>
        <taxon>Acidobacteriaceae</taxon>
        <taxon>Silvibacterium</taxon>
    </lineage>
</organism>
<evidence type="ECO:0000313" key="2">
    <source>
        <dbReference type="EMBL" id="MBB6144001.1"/>
    </source>
</evidence>
<dbReference type="EMBL" id="JACHEK010000003">
    <property type="protein sequence ID" value="MBB6144001.1"/>
    <property type="molecule type" value="Genomic_DNA"/>
</dbReference>
<protein>
    <submittedName>
        <fullName evidence="2">Putative membrane protein</fullName>
    </submittedName>
</protein>
<sequence>MPLSWQAVSGIIIAAAMFGTALYRHLRGEGRSIHTTEDSSSNRPSAHY</sequence>
<evidence type="ECO:0000313" key="3">
    <source>
        <dbReference type="Proteomes" id="UP000538666"/>
    </source>
</evidence>
<reference evidence="2 3" key="1">
    <citation type="submission" date="2020-08" db="EMBL/GenBank/DDBJ databases">
        <title>Genomic Encyclopedia of Type Strains, Phase IV (KMG-IV): sequencing the most valuable type-strain genomes for metagenomic binning, comparative biology and taxonomic classification.</title>
        <authorList>
            <person name="Goeker M."/>
        </authorList>
    </citation>
    <scope>NUCLEOTIDE SEQUENCE [LARGE SCALE GENOMIC DNA]</scope>
    <source>
        <strain evidence="2 3">DSM 103733</strain>
    </source>
</reference>
<gene>
    <name evidence="2" type="ORF">HNQ77_001950</name>
</gene>
<keyword evidence="1" id="KW-0472">Membrane</keyword>
<accession>A0A841JYF0</accession>
<dbReference type="Proteomes" id="UP000538666">
    <property type="component" value="Unassembled WGS sequence"/>
</dbReference>